<evidence type="ECO:0000256" key="2">
    <source>
        <dbReference type="SAM" id="SignalP"/>
    </source>
</evidence>
<feature type="region of interest" description="Disordered" evidence="1">
    <location>
        <begin position="122"/>
        <end position="181"/>
    </location>
</feature>
<evidence type="ECO:0000313" key="3">
    <source>
        <dbReference type="EMBL" id="KZV86020.1"/>
    </source>
</evidence>
<accession>A0A165E3W8</accession>
<reference evidence="3 4" key="1">
    <citation type="journal article" date="2016" name="Mol. Biol. Evol.">
        <title>Comparative Genomics of Early-Diverging Mushroom-Forming Fungi Provides Insights into the Origins of Lignocellulose Decay Capabilities.</title>
        <authorList>
            <person name="Nagy L.G."/>
            <person name="Riley R."/>
            <person name="Tritt A."/>
            <person name="Adam C."/>
            <person name="Daum C."/>
            <person name="Floudas D."/>
            <person name="Sun H."/>
            <person name="Yadav J.S."/>
            <person name="Pangilinan J."/>
            <person name="Larsson K.H."/>
            <person name="Matsuura K."/>
            <person name="Barry K."/>
            <person name="Labutti K."/>
            <person name="Kuo R."/>
            <person name="Ohm R.A."/>
            <person name="Bhattacharya S.S."/>
            <person name="Shirouzu T."/>
            <person name="Yoshinaga Y."/>
            <person name="Martin F.M."/>
            <person name="Grigoriev I.V."/>
            <person name="Hibbett D.S."/>
        </authorList>
    </citation>
    <scope>NUCLEOTIDE SEQUENCE [LARGE SCALE GENOMIC DNA]</scope>
    <source>
        <strain evidence="3 4">HHB12029</strain>
    </source>
</reference>
<proteinExistence type="predicted"/>
<feature type="signal peptide" evidence="2">
    <location>
        <begin position="1"/>
        <end position="18"/>
    </location>
</feature>
<dbReference type="EMBL" id="KV426168">
    <property type="protein sequence ID" value="KZV86020.1"/>
    <property type="molecule type" value="Genomic_DNA"/>
</dbReference>
<protein>
    <submittedName>
        <fullName evidence="3">Uncharacterized protein</fullName>
    </submittedName>
</protein>
<sequence length="181" mass="19340">MKIQVLLFFSSLALFAVAQDAAPLTQADVDAAKAKMDDLCTGDAWNATMTELRGQFDQLKADKKAIDDMVDGGGTDEEQDDPAHDDAVFKKWVQKDGTYNSAVASCKGAKINFYATQDNLAAQNKPQDDKTTTEPDVLAAETAEATTTSTQREKPQGTPTTYTTSQADAPAKPPQSDPSSA</sequence>
<organism evidence="3 4">
    <name type="scientific">Exidia glandulosa HHB12029</name>
    <dbReference type="NCBI Taxonomy" id="1314781"/>
    <lineage>
        <taxon>Eukaryota</taxon>
        <taxon>Fungi</taxon>
        <taxon>Dikarya</taxon>
        <taxon>Basidiomycota</taxon>
        <taxon>Agaricomycotina</taxon>
        <taxon>Agaricomycetes</taxon>
        <taxon>Auriculariales</taxon>
        <taxon>Exidiaceae</taxon>
        <taxon>Exidia</taxon>
    </lineage>
</organism>
<gene>
    <name evidence="3" type="ORF">EXIGLDRAFT_774984</name>
</gene>
<dbReference type="InParanoid" id="A0A165E3W8"/>
<feature type="compositionally biased region" description="Polar residues" evidence="1">
    <location>
        <begin position="157"/>
        <end position="167"/>
    </location>
</feature>
<feature type="compositionally biased region" description="Pro residues" evidence="1">
    <location>
        <begin position="171"/>
        <end position="181"/>
    </location>
</feature>
<dbReference type="Proteomes" id="UP000077266">
    <property type="component" value="Unassembled WGS sequence"/>
</dbReference>
<name>A0A165E3W8_EXIGL</name>
<keyword evidence="4" id="KW-1185">Reference proteome</keyword>
<dbReference type="AlphaFoldDB" id="A0A165E3W8"/>
<evidence type="ECO:0000256" key="1">
    <source>
        <dbReference type="SAM" id="MobiDB-lite"/>
    </source>
</evidence>
<feature type="chain" id="PRO_5007857027" evidence="2">
    <location>
        <begin position="19"/>
        <end position="181"/>
    </location>
</feature>
<feature type="compositionally biased region" description="Low complexity" evidence="1">
    <location>
        <begin position="139"/>
        <end position="148"/>
    </location>
</feature>
<keyword evidence="2" id="KW-0732">Signal</keyword>
<evidence type="ECO:0000313" key="4">
    <source>
        <dbReference type="Proteomes" id="UP000077266"/>
    </source>
</evidence>